<dbReference type="RefSeq" id="WP_066244959.1">
    <property type="nucleotide sequence ID" value="NZ_LSGP01000025.1"/>
</dbReference>
<gene>
    <name evidence="1" type="ORF">AXX12_14160</name>
</gene>
<dbReference type="Gene3D" id="3.20.20.60">
    <property type="entry name" value="Phosphoenolpyruvate-binding domains"/>
    <property type="match status" value="1"/>
</dbReference>
<organism evidence="1 2">
    <name type="scientific">Anaerosporomusa subterranea</name>
    <dbReference type="NCBI Taxonomy" id="1794912"/>
    <lineage>
        <taxon>Bacteria</taxon>
        <taxon>Bacillati</taxon>
        <taxon>Bacillota</taxon>
        <taxon>Negativicutes</taxon>
        <taxon>Acetonemataceae</taxon>
        <taxon>Anaerosporomusa</taxon>
    </lineage>
</organism>
<dbReference type="STRING" id="1794912.AXX12_14160"/>
<reference evidence="1 2" key="1">
    <citation type="submission" date="2016-02" db="EMBL/GenBank/DDBJ databases">
        <title>Anaerosporomusa subterraneum gen. nov., sp. nov., a spore-forming obligate anaerobe isolated from saprolite.</title>
        <authorList>
            <person name="Choi J.K."/>
            <person name="Shah M."/>
            <person name="Yee N."/>
        </authorList>
    </citation>
    <scope>NUCLEOTIDE SEQUENCE [LARGE SCALE GENOMIC DNA]</scope>
    <source>
        <strain evidence="1 2">RU4</strain>
    </source>
</reference>
<accession>A0A154BP62</accession>
<sequence length="157" mass="17861">MEDLKLLINIETVDGHEKIDRILEASNLDMLYGIVLGRTDLCNALKVKDPNAPEILSLAKDLFTKVKQHNLRCLVGGGITARSVPFLRELNGLIDGYETRKVVFGDYDKAKVNIEEGIRLALTFEYHWYELKQRYYGELYQEDAAKIKSLSSILGLQ</sequence>
<dbReference type="InterPro" id="IPR015813">
    <property type="entry name" value="Pyrv/PenolPyrv_kinase-like_dom"/>
</dbReference>
<evidence type="ECO:0000313" key="1">
    <source>
        <dbReference type="EMBL" id="KYZ75298.1"/>
    </source>
</evidence>
<proteinExistence type="predicted"/>
<name>A0A154BP62_ANASB</name>
<dbReference type="EMBL" id="LSGP01000025">
    <property type="protein sequence ID" value="KYZ75298.1"/>
    <property type="molecule type" value="Genomic_DNA"/>
</dbReference>
<evidence type="ECO:0000313" key="2">
    <source>
        <dbReference type="Proteomes" id="UP000076268"/>
    </source>
</evidence>
<dbReference type="Proteomes" id="UP000076268">
    <property type="component" value="Unassembled WGS sequence"/>
</dbReference>
<keyword evidence="2" id="KW-1185">Reference proteome</keyword>
<dbReference type="GO" id="GO:0003824">
    <property type="term" value="F:catalytic activity"/>
    <property type="evidence" value="ECO:0007669"/>
    <property type="project" value="InterPro"/>
</dbReference>
<protein>
    <submittedName>
        <fullName evidence="1">Uncharacterized protein</fullName>
    </submittedName>
</protein>
<dbReference type="AlphaFoldDB" id="A0A154BP62"/>
<dbReference type="InterPro" id="IPR040442">
    <property type="entry name" value="Pyrv_kinase-like_dom_sf"/>
</dbReference>
<dbReference type="SUPFAM" id="SSF51621">
    <property type="entry name" value="Phosphoenolpyruvate/pyruvate domain"/>
    <property type="match status" value="1"/>
</dbReference>
<comment type="caution">
    <text evidence="1">The sequence shown here is derived from an EMBL/GenBank/DDBJ whole genome shotgun (WGS) entry which is preliminary data.</text>
</comment>